<keyword evidence="3" id="KW-1185">Reference proteome</keyword>
<evidence type="ECO:0000313" key="3">
    <source>
        <dbReference type="Proteomes" id="UP001301869"/>
    </source>
</evidence>
<reference evidence="2 3" key="1">
    <citation type="submission" date="2023-03" db="EMBL/GenBank/DDBJ databases">
        <title>Halomonas sp. nov., isolated from Korean tranditional fermented seafood 'Jeotgal'.</title>
        <authorList>
            <person name="Kim B."/>
            <person name="Shin N.-R."/>
        </authorList>
    </citation>
    <scope>NUCLEOTIDE SEQUENCE [LARGE SCALE GENOMIC DNA]</scope>
    <source>
        <strain evidence="2 3">SG2L-4</strain>
    </source>
</reference>
<dbReference type="InterPro" id="IPR036291">
    <property type="entry name" value="NAD(P)-bd_dom_sf"/>
</dbReference>
<dbReference type="InterPro" id="IPR001509">
    <property type="entry name" value="Epimerase_deHydtase"/>
</dbReference>
<dbReference type="PANTHER" id="PTHR48079">
    <property type="entry name" value="PROTEIN YEEZ"/>
    <property type="match status" value="1"/>
</dbReference>
<dbReference type="Pfam" id="PF01370">
    <property type="entry name" value="Epimerase"/>
    <property type="match status" value="1"/>
</dbReference>
<dbReference type="SUPFAM" id="SSF51735">
    <property type="entry name" value="NAD(P)-binding Rossmann-fold domains"/>
    <property type="match status" value="1"/>
</dbReference>
<protein>
    <submittedName>
        <fullName evidence="2">SDR family oxidoreductase</fullName>
    </submittedName>
</protein>
<dbReference type="EMBL" id="CP119391">
    <property type="protein sequence ID" value="WNK21629.1"/>
    <property type="molecule type" value="Genomic_DNA"/>
</dbReference>
<dbReference type="CDD" id="cd05266">
    <property type="entry name" value="SDR_a4"/>
    <property type="match status" value="1"/>
</dbReference>
<feature type="domain" description="NAD-dependent epimerase/dehydratase" evidence="1">
    <location>
        <begin position="5"/>
        <end position="174"/>
    </location>
</feature>
<dbReference type="RefSeq" id="WP_311885837.1">
    <property type="nucleotide sequence ID" value="NZ_CP119391.1"/>
</dbReference>
<sequence>MKPSVLIIGCGDLGTTLGRELAAEGHRVIGVRRHADALADTGIEPLALDLATLDGKGAEALPEADYVIYTVSADRFEESAYQSAYPDGLKRVLGVLEQHATPPRRLFFVSSTSVYGQQEGEVINEQSPASAQSFSGLLMREAEQALLDHAIPGTVVRFSGIYGPGRDRLIRQVAEGRVAAVTPEIYTNRIHRDDCTGILYHLIQRQERGDGVETLYLGSDSEPATQHDVMSWMAQKLEVEATETMQSPLRRRASKRCDNTRIVDSGYEFRYPTFREGYAQVLEAGGFLPRPTSAQS</sequence>
<evidence type="ECO:0000259" key="1">
    <source>
        <dbReference type="Pfam" id="PF01370"/>
    </source>
</evidence>
<organism evidence="2 3">
    <name type="scientific">Halomonas piscis</name>
    <dbReference type="NCBI Taxonomy" id="3031727"/>
    <lineage>
        <taxon>Bacteria</taxon>
        <taxon>Pseudomonadati</taxon>
        <taxon>Pseudomonadota</taxon>
        <taxon>Gammaproteobacteria</taxon>
        <taxon>Oceanospirillales</taxon>
        <taxon>Halomonadaceae</taxon>
        <taxon>Halomonas</taxon>
    </lineage>
</organism>
<gene>
    <name evidence="2" type="ORF">P1P91_01340</name>
</gene>
<evidence type="ECO:0000313" key="2">
    <source>
        <dbReference type="EMBL" id="WNK21629.1"/>
    </source>
</evidence>
<dbReference type="PANTHER" id="PTHR48079:SF6">
    <property type="entry name" value="NAD(P)-BINDING DOMAIN-CONTAINING PROTEIN-RELATED"/>
    <property type="match status" value="1"/>
</dbReference>
<proteinExistence type="predicted"/>
<dbReference type="InterPro" id="IPR051783">
    <property type="entry name" value="NAD(P)-dependent_oxidoreduct"/>
</dbReference>
<dbReference type="Proteomes" id="UP001301869">
    <property type="component" value="Chromosome"/>
</dbReference>
<accession>A0ABY9Z398</accession>
<name>A0ABY9Z398_9GAMM</name>
<dbReference type="Gene3D" id="3.40.50.720">
    <property type="entry name" value="NAD(P)-binding Rossmann-like Domain"/>
    <property type="match status" value="1"/>
</dbReference>